<dbReference type="PANTHER" id="PTHR43721">
    <property type="entry name" value="ELONGATION FACTOR TU-RELATED"/>
    <property type="match status" value="1"/>
</dbReference>
<evidence type="ECO:0000256" key="1">
    <source>
        <dbReference type="ARBA" id="ARBA00007249"/>
    </source>
</evidence>
<dbReference type="OMA" id="SGMCREG"/>
<dbReference type="InterPro" id="IPR009000">
    <property type="entry name" value="Transl_B-barrel_sf"/>
</dbReference>
<dbReference type="CDD" id="cd03708">
    <property type="entry name" value="GTPBP_III"/>
    <property type="match status" value="1"/>
</dbReference>
<dbReference type="InterPro" id="IPR027417">
    <property type="entry name" value="P-loop_NTPase"/>
</dbReference>
<dbReference type="Proteomes" id="UP000078561">
    <property type="component" value="Unassembled WGS sequence"/>
</dbReference>
<dbReference type="CDD" id="cd04165">
    <property type="entry name" value="GTPBP1_like"/>
    <property type="match status" value="1"/>
</dbReference>
<dbReference type="Pfam" id="PF03144">
    <property type="entry name" value="GTP_EFTU_D2"/>
    <property type="match status" value="1"/>
</dbReference>
<dbReference type="InterPro" id="IPR035531">
    <property type="entry name" value="GTPBP1-like"/>
</dbReference>
<dbReference type="FunFam" id="2.40.30.10:FF:000014">
    <property type="entry name" value="Probable GTP-binding protein 1"/>
    <property type="match status" value="1"/>
</dbReference>
<dbReference type="Gene3D" id="2.40.30.10">
    <property type="entry name" value="Translation factors"/>
    <property type="match status" value="2"/>
</dbReference>
<dbReference type="GO" id="GO:0005525">
    <property type="term" value="F:GTP binding"/>
    <property type="evidence" value="ECO:0007669"/>
    <property type="project" value="UniProtKB-KW"/>
</dbReference>
<evidence type="ECO:0000259" key="4">
    <source>
        <dbReference type="PROSITE" id="PS51722"/>
    </source>
</evidence>
<dbReference type="CDD" id="cd03694">
    <property type="entry name" value="GTPBP_II"/>
    <property type="match status" value="1"/>
</dbReference>
<dbReference type="PROSITE" id="PS51722">
    <property type="entry name" value="G_TR_2"/>
    <property type="match status" value="1"/>
</dbReference>
<dbReference type="GO" id="GO:0003746">
    <property type="term" value="F:translation elongation factor activity"/>
    <property type="evidence" value="ECO:0007669"/>
    <property type="project" value="TreeGrafter"/>
</dbReference>
<evidence type="ECO:0000256" key="2">
    <source>
        <dbReference type="ARBA" id="ARBA00022741"/>
    </source>
</evidence>
<evidence type="ECO:0000313" key="6">
    <source>
        <dbReference type="Proteomes" id="UP000078561"/>
    </source>
</evidence>
<dbReference type="Gene3D" id="3.40.50.300">
    <property type="entry name" value="P-loop containing nucleotide triphosphate hydrolases"/>
    <property type="match status" value="1"/>
</dbReference>
<dbReference type="InterPro" id="IPR050055">
    <property type="entry name" value="EF-Tu_GTPase"/>
</dbReference>
<dbReference type="PANTHER" id="PTHR43721:SF9">
    <property type="entry name" value="GTP-BINDING PROTEIN 1"/>
    <property type="match status" value="1"/>
</dbReference>
<sequence>MTIDKGDQLDARLALLTLDSKQYNSEYSTTNDGTGEPHVMHERTLKTRLLSSQEQDILVLKDFLSMRIKEGGGETLFELGIEDDGTPMKLTKNDYDRCLQTILRVANELGVDCACINKTSRSDTYSGHLMFRIIPTSVEDMLEIRVAVMGNVDAGKSTTIGVLTQDVLDDGRGKARMGLFRHLHERESGRTSSVGGEIIGFDSKSCMVPHPGNSGRKGWDEICSKASKIISFVDLAGHEKYLKTTVFGITGNSPDFVLLLIGGNAGVIGMAKEHLGLALSLGIPLFIVITKIDRTPPNVLADTIKNLRTILKSKACQKLPLLVKTTDDVVNSVVSNVTGEGLPLLRTYLNALPSVNKYNTNGAFHFEINDIFSVPFVGTVVSGCLKMGTIHVGDKVLYGPDYFGQFTTTTIKSIQRKRISVPTARAGQSVTFALKNVRRKMVRKGMVLVACDKDVPPPKVSRRFEAEIRILYHSTTIKKKYQAMVHCGSVRQTAQITHFEQKVLRTGDRATVQFEFIKHPEYLPEGAKLIR</sequence>
<dbReference type="SUPFAM" id="SSF50465">
    <property type="entry name" value="EF-Tu/eEF-1alpha/eIF2-gamma C-terminal domain"/>
    <property type="match status" value="1"/>
</dbReference>
<evidence type="ECO:0000256" key="3">
    <source>
        <dbReference type="ARBA" id="ARBA00023134"/>
    </source>
</evidence>
<dbReference type="AlphaFoldDB" id="A0A163K795"/>
<dbReference type="FunFam" id="3.40.50.300:FF:000091">
    <property type="entry name" value="Probable GTP-binding protein 1"/>
    <property type="match status" value="1"/>
</dbReference>
<keyword evidence="6" id="KW-1185">Reference proteome</keyword>
<protein>
    <recommendedName>
        <fullName evidence="4">Tr-type G domain-containing protein</fullName>
    </recommendedName>
</protein>
<keyword evidence="3" id="KW-0342">GTP-binding</keyword>
<dbReference type="OrthoDB" id="248233at2759"/>
<gene>
    <name evidence="5" type="primary">ABSGL_11726.1 scaffold 12318</name>
</gene>
<evidence type="ECO:0000313" key="5">
    <source>
        <dbReference type="EMBL" id="SAM05851.1"/>
    </source>
</evidence>
<dbReference type="SUPFAM" id="SSF50447">
    <property type="entry name" value="Translation proteins"/>
    <property type="match status" value="1"/>
</dbReference>
<accession>A0A163K795</accession>
<keyword evidence="2" id="KW-0547">Nucleotide-binding</keyword>
<name>A0A163K795_ABSGL</name>
<organism evidence="5">
    <name type="scientific">Absidia glauca</name>
    <name type="common">Pin mould</name>
    <dbReference type="NCBI Taxonomy" id="4829"/>
    <lineage>
        <taxon>Eukaryota</taxon>
        <taxon>Fungi</taxon>
        <taxon>Fungi incertae sedis</taxon>
        <taxon>Mucoromycota</taxon>
        <taxon>Mucoromycotina</taxon>
        <taxon>Mucoromycetes</taxon>
        <taxon>Mucorales</taxon>
        <taxon>Cunninghamellaceae</taxon>
        <taxon>Absidia</taxon>
    </lineage>
</organism>
<dbReference type="Pfam" id="PF00009">
    <property type="entry name" value="GTP_EFTU"/>
    <property type="match status" value="1"/>
</dbReference>
<dbReference type="EMBL" id="LT554473">
    <property type="protein sequence ID" value="SAM05851.1"/>
    <property type="molecule type" value="Genomic_DNA"/>
</dbReference>
<dbReference type="InParanoid" id="A0A163K795"/>
<dbReference type="SUPFAM" id="SSF52540">
    <property type="entry name" value="P-loop containing nucleoside triphosphate hydrolases"/>
    <property type="match status" value="1"/>
</dbReference>
<dbReference type="InterPro" id="IPR004161">
    <property type="entry name" value="EFTu-like_2"/>
</dbReference>
<dbReference type="InterPro" id="IPR009001">
    <property type="entry name" value="Transl_elong_EF1A/Init_IF2_C"/>
</dbReference>
<feature type="domain" description="Tr-type G" evidence="4">
    <location>
        <begin position="141"/>
        <end position="357"/>
    </location>
</feature>
<dbReference type="InterPro" id="IPR000795">
    <property type="entry name" value="T_Tr_GTP-bd_dom"/>
</dbReference>
<reference evidence="5" key="1">
    <citation type="submission" date="2016-04" db="EMBL/GenBank/DDBJ databases">
        <authorList>
            <person name="Evans L.H."/>
            <person name="Alamgir A."/>
            <person name="Owens N."/>
            <person name="Weber N.D."/>
            <person name="Virtaneva K."/>
            <person name="Barbian K."/>
            <person name="Babar A."/>
            <person name="Rosenke K."/>
        </authorList>
    </citation>
    <scope>NUCLEOTIDE SEQUENCE [LARGE SCALE GENOMIC DNA]</scope>
    <source>
        <strain evidence="5">CBS 101.48</strain>
    </source>
</reference>
<dbReference type="GO" id="GO:0003924">
    <property type="term" value="F:GTPase activity"/>
    <property type="evidence" value="ECO:0007669"/>
    <property type="project" value="InterPro"/>
</dbReference>
<proteinExistence type="inferred from homology"/>
<comment type="similarity">
    <text evidence="1">Belongs to the TRAFAC class translation factor GTPase superfamily. Classic translation factor GTPase family. EF-Tu/EF-1A subfamily.</text>
</comment>